<protein>
    <submittedName>
        <fullName evidence="4">Putative Secreted protein</fullName>
    </submittedName>
</protein>
<feature type="domain" description="VWFA" evidence="3">
    <location>
        <begin position="39"/>
        <end position="224"/>
    </location>
</feature>
<evidence type="ECO:0000313" key="5">
    <source>
        <dbReference type="Proteomes" id="UP000011205"/>
    </source>
</evidence>
<keyword evidence="2" id="KW-0732">Signal</keyword>
<dbReference type="RefSeq" id="WP_003996681.1">
    <property type="nucleotide sequence ID" value="NZ_AMLP01000048.1"/>
</dbReference>
<dbReference type="PANTHER" id="PTHR10579">
    <property type="entry name" value="CALCIUM-ACTIVATED CHLORIDE CHANNEL REGULATOR"/>
    <property type="match status" value="1"/>
</dbReference>
<feature type="chain" id="PRO_5003996473" evidence="2">
    <location>
        <begin position="31"/>
        <end position="423"/>
    </location>
</feature>
<dbReference type="Proteomes" id="UP000011205">
    <property type="component" value="Unassembled WGS sequence"/>
</dbReference>
<evidence type="ECO:0000256" key="2">
    <source>
        <dbReference type="SAM" id="SignalP"/>
    </source>
</evidence>
<reference evidence="4 5" key="1">
    <citation type="journal article" date="2013" name="Genome Announc.">
        <title>Draft Genome Sequence of Streptomyces viridochromogenes Strain Tu57, Producer of Avilamycin.</title>
        <authorList>
            <person name="Gruning B.A."/>
            <person name="Erxleben A."/>
            <person name="Hahnlein A."/>
            <person name="Gunther S."/>
        </authorList>
    </citation>
    <scope>NUCLEOTIDE SEQUENCE [LARGE SCALE GENOMIC DNA]</scope>
    <source>
        <strain evidence="4 5">Tue57</strain>
    </source>
</reference>
<sequence>MIRTQRLAAGACALLAALTAGIAFPAGAVADETTATAPKVNLVLDVSGSMRARDIDGQSRMAAAKQAFNEVLDATPEGVQLGIRTLGANYPGDDRKTGCKDTAQLYPVGPLDRTEAKTAVATLTPTGWTPIGPALLKAADDLDGGEGSKRIVLISDGEDTCAPLDPCEVAREIAAKGIGLTIDTLGLVPNTKMRQQLSCIAEATGGTYTSVEHTDELTDKVNQLVERAADPVVVPEAVAGAGTCAKAPKLSSGLYTDREEFGQQRWYRVDVPDGWELRASVSVAADRAVNPAYGLLLRAVTEHGREIVRGEAAGNGRTDVISTGLRYPKAELEEAGDGALPPETVCLQVTHSFSPADGVKTTPGLPLELTVDVVHGPDQSSDVASFGLGRGWWLLGALILTGFLAGLVWGWLSRWRVAVWRTN</sequence>
<dbReference type="PANTHER" id="PTHR10579:SF43">
    <property type="entry name" value="ZINC FINGER (C3HC4-TYPE RING FINGER) FAMILY PROTEIN"/>
    <property type="match status" value="1"/>
</dbReference>
<name>L8PQN1_STRVR</name>
<dbReference type="InterPro" id="IPR051266">
    <property type="entry name" value="CLCR"/>
</dbReference>
<gene>
    <name evidence="4" type="ORF">STVIR_1336</name>
</gene>
<dbReference type="SMART" id="SM00327">
    <property type="entry name" value="VWA"/>
    <property type="match status" value="1"/>
</dbReference>
<dbReference type="AlphaFoldDB" id="L8PQN1"/>
<evidence type="ECO:0000256" key="1">
    <source>
        <dbReference type="SAM" id="Phobius"/>
    </source>
</evidence>
<keyword evidence="1" id="KW-1133">Transmembrane helix</keyword>
<comment type="caution">
    <text evidence="4">The sequence shown here is derived from an EMBL/GenBank/DDBJ whole genome shotgun (WGS) entry which is preliminary data.</text>
</comment>
<keyword evidence="1" id="KW-0812">Transmembrane</keyword>
<organism evidence="4 5">
    <name type="scientific">Streptomyces viridochromogenes Tue57</name>
    <dbReference type="NCBI Taxonomy" id="1160705"/>
    <lineage>
        <taxon>Bacteria</taxon>
        <taxon>Bacillati</taxon>
        <taxon>Actinomycetota</taxon>
        <taxon>Actinomycetes</taxon>
        <taxon>Kitasatosporales</taxon>
        <taxon>Streptomycetaceae</taxon>
        <taxon>Streptomyces</taxon>
    </lineage>
</organism>
<dbReference type="InterPro" id="IPR036465">
    <property type="entry name" value="vWFA_dom_sf"/>
</dbReference>
<dbReference type="InterPro" id="IPR002035">
    <property type="entry name" value="VWF_A"/>
</dbReference>
<dbReference type="EMBL" id="AMLP01000048">
    <property type="protein sequence ID" value="ELS57692.1"/>
    <property type="molecule type" value="Genomic_DNA"/>
</dbReference>
<dbReference type="PATRIC" id="fig|1160705.3.peg.1335"/>
<evidence type="ECO:0000313" key="4">
    <source>
        <dbReference type="EMBL" id="ELS57692.1"/>
    </source>
</evidence>
<dbReference type="SUPFAM" id="SSF53300">
    <property type="entry name" value="vWA-like"/>
    <property type="match status" value="1"/>
</dbReference>
<proteinExistence type="predicted"/>
<keyword evidence="1" id="KW-0472">Membrane</keyword>
<accession>L8PQN1</accession>
<feature type="signal peptide" evidence="2">
    <location>
        <begin position="1"/>
        <end position="30"/>
    </location>
</feature>
<evidence type="ECO:0000259" key="3">
    <source>
        <dbReference type="PROSITE" id="PS50234"/>
    </source>
</evidence>
<dbReference type="Pfam" id="PF13519">
    <property type="entry name" value="VWA_2"/>
    <property type="match status" value="1"/>
</dbReference>
<dbReference type="Gene3D" id="3.40.50.410">
    <property type="entry name" value="von Willebrand factor, type A domain"/>
    <property type="match status" value="1"/>
</dbReference>
<feature type="transmembrane region" description="Helical" evidence="1">
    <location>
        <begin position="391"/>
        <end position="412"/>
    </location>
</feature>
<dbReference type="PROSITE" id="PS50234">
    <property type="entry name" value="VWFA"/>
    <property type="match status" value="1"/>
</dbReference>